<dbReference type="AlphaFoldDB" id="A0A240TXP3"/>
<keyword evidence="2" id="KW-1185">Reference proteome</keyword>
<dbReference type="Proteomes" id="UP000194440">
    <property type="component" value="Chromosome"/>
</dbReference>
<name>A0A240TXP3_9BURK</name>
<dbReference type="Pfam" id="PF06099">
    <property type="entry name" value="Phenol_hyd_sub"/>
    <property type="match status" value="1"/>
</dbReference>
<evidence type="ECO:0000313" key="2">
    <source>
        <dbReference type="Proteomes" id="UP000194440"/>
    </source>
</evidence>
<organism evidence="1 2">
    <name type="scientific">Acidovorax carolinensis</name>
    <dbReference type="NCBI Taxonomy" id="553814"/>
    <lineage>
        <taxon>Bacteria</taxon>
        <taxon>Pseudomonadati</taxon>
        <taxon>Pseudomonadota</taxon>
        <taxon>Betaproteobacteria</taxon>
        <taxon>Burkholderiales</taxon>
        <taxon>Comamonadaceae</taxon>
        <taxon>Acidovorax</taxon>
    </lineage>
</organism>
<dbReference type="InterPro" id="IPR010353">
    <property type="entry name" value="DmpK"/>
</dbReference>
<protein>
    <submittedName>
        <fullName evidence="1">Phenol hydroxylase</fullName>
    </submittedName>
</protein>
<dbReference type="OrthoDB" id="8564678at2"/>
<sequence>MEPAMNPEPLATDNLHCDVSRKFVRVLQRRDNGLIEFEFSIGWPELAVELMLPQRAFEAFCQAHQVRRIGDPSEGPASTIV</sequence>
<dbReference type="EMBL" id="CP021366">
    <property type="protein sequence ID" value="ART60654.1"/>
    <property type="molecule type" value="Genomic_DNA"/>
</dbReference>
<dbReference type="KEGG" id="acis:CBP35_17815"/>
<dbReference type="KEGG" id="acip:CBP36_01135"/>
<accession>A0A240TXP3</accession>
<dbReference type="KEGG" id="acid:CBP33_01025"/>
<evidence type="ECO:0000313" key="1">
    <source>
        <dbReference type="EMBL" id="ART60654.1"/>
    </source>
</evidence>
<reference evidence="1" key="1">
    <citation type="submission" date="2017-05" db="EMBL/GenBank/DDBJ databases">
        <title>Polyphasic characterization of four soil-derived phenanthrene-degrading Acidovorax strains and proposal of Acidovorax phenanthrenivorans sp. nov.</title>
        <authorList>
            <person name="Singleton D."/>
            <person name="Lee J."/>
            <person name="Dickey A.N."/>
            <person name="Stroud A."/>
            <person name="Scholl E.H."/>
            <person name="Wright F.A."/>
            <person name="Aitken M.D."/>
        </authorList>
    </citation>
    <scope>NUCLEOTIDE SEQUENCE</scope>
    <source>
        <strain evidence="1">P4</strain>
    </source>
</reference>
<gene>
    <name evidence="1" type="ORF">CBP36_01135</name>
</gene>
<proteinExistence type="predicted"/>
<accession>A0A240UGM3</accession>